<dbReference type="InterPro" id="IPR016135">
    <property type="entry name" value="UBQ-conjugating_enzyme/RWD"/>
</dbReference>
<feature type="compositionally biased region" description="Polar residues" evidence="11">
    <location>
        <begin position="1953"/>
        <end position="1974"/>
    </location>
</feature>
<dbReference type="GO" id="GO:0007165">
    <property type="term" value="P:signal transduction"/>
    <property type="evidence" value="ECO:0007669"/>
    <property type="project" value="UniProtKB-ARBA"/>
</dbReference>
<dbReference type="EC" id="2.7.11.1" evidence="1"/>
<dbReference type="SUPFAM" id="SSF54495">
    <property type="entry name" value="UBC-like"/>
    <property type="match status" value="1"/>
</dbReference>
<dbReference type="SUPFAM" id="SSF55681">
    <property type="entry name" value="Class II aaRS and biotin synthetases"/>
    <property type="match status" value="1"/>
</dbReference>
<feature type="region of interest" description="Disordered" evidence="11">
    <location>
        <begin position="2195"/>
        <end position="2217"/>
    </location>
</feature>
<dbReference type="InterPro" id="IPR024435">
    <property type="entry name" value="HisRS-related_dom"/>
</dbReference>
<feature type="compositionally biased region" description="Basic residues" evidence="11">
    <location>
        <begin position="2419"/>
        <end position="2432"/>
    </location>
</feature>
<dbReference type="PANTHER" id="PTHR11042:SF136">
    <property type="entry name" value="EIF-2-ALPHA KINASE GCN2"/>
    <property type="match status" value="1"/>
</dbReference>
<dbReference type="PROSITE" id="PS00108">
    <property type="entry name" value="PROTEIN_KINASE_ST"/>
    <property type="match status" value="1"/>
</dbReference>
<feature type="domain" description="Protein kinase" evidence="12">
    <location>
        <begin position="272"/>
        <end position="634"/>
    </location>
</feature>
<evidence type="ECO:0000256" key="11">
    <source>
        <dbReference type="SAM" id="MobiDB-lite"/>
    </source>
</evidence>
<keyword evidence="15" id="KW-1185">Reference proteome</keyword>
<dbReference type="Pfam" id="PF00069">
    <property type="entry name" value="Pkinase"/>
    <property type="match status" value="4"/>
</dbReference>
<comment type="caution">
    <text evidence="14">The sequence shown here is derived from an EMBL/GenBank/DDBJ whole genome shotgun (WGS) entry which is preliminary data.</text>
</comment>
<evidence type="ECO:0000256" key="1">
    <source>
        <dbReference type="ARBA" id="ARBA00012513"/>
    </source>
</evidence>
<evidence type="ECO:0000256" key="2">
    <source>
        <dbReference type="ARBA" id="ARBA00022527"/>
    </source>
</evidence>
<comment type="catalytic activity">
    <reaction evidence="8">
        <text>L-threonyl-[protein] + ATP = O-phospho-L-threonyl-[protein] + ADP + H(+)</text>
        <dbReference type="Rhea" id="RHEA:46608"/>
        <dbReference type="Rhea" id="RHEA-COMP:11060"/>
        <dbReference type="Rhea" id="RHEA-COMP:11605"/>
        <dbReference type="ChEBI" id="CHEBI:15378"/>
        <dbReference type="ChEBI" id="CHEBI:30013"/>
        <dbReference type="ChEBI" id="CHEBI:30616"/>
        <dbReference type="ChEBI" id="CHEBI:61977"/>
        <dbReference type="ChEBI" id="CHEBI:456216"/>
        <dbReference type="EC" id="2.7.11.1"/>
    </reaction>
</comment>
<protein>
    <recommendedName>
        <fullName evidence="1">non-specific serine/threonine protein kinase</fullName>
        <ecNumber evidence="1">2.7.11.1</ecNumber>
    </recommendedName>
</protein>
<keyword evidence="4 10" id="KW-0547">Nucleotide-binding</keyword>
<feature type="compositionally biased region" description="Basic and acidic residues" evidence="11">
    <location>
        <begin position="2406"/>
        <end position="2418"/>
    </location>
</feature>
<dbReference type="InterPro" id="IPR050339">
    <property type="entry name" value="CC_SR_Kinase"/>
</dbReference>
<dbReference type="GO" id="GO:0009893">
    <property type="term" value="P:positive regulation of metabolic process"/>
    <property type="evidence" value="ECO:0007669"/>
    <property type="project" value="UniProtKB-ARBA"/>
</dbReference>
<feature type="domain" description="RWD" evidence="13">
    <location>
        <begin position="15"/>
        <end position="131"/>
    </location>
</feature>
<dbReference type="Gene3D" id="3.10.110.10">
    <property type="entry name" value="Ubiquitin Conjugating Enzyme"/>
    <property type="match status" value="1"/>
</dbReference>
<feature type="domain" description="Protein kinase" evidence="12">
    <location>
        <begin position="798"/>
        <end position="1456"/>
    </location>
</feature>
<accession>A0A1R1X509</accession>
<dbReference type="OrthoDB" id="341578at2759"/>
<organism evidence="14 15">
    <name type="scientific">Smittium culicis</name>
    <dbReference type="NCBI Taxonomy" id="133412"/>
    <lineage>
        <taxon>Eukaryota</taxon>
        <taxon>Fungi</taxon>
        <taxon>Fungi incertae sedis</taxon>
        <taxon>Zoopagomycota</taxon>
        <taxon>Kickxellomycotina</taxon>
        <taxon>Harpellomycetes</taxon>
        <taxon>Harpellales</taxon>
        <taxon>Legeriomycetaceae</taxon>
        <taxon>Smittium</taxon>
    </lineage>
</organism>
<feature type="compositionally biased region" description="Polar residues" evidence="11">
    <location>
        <begin position="2205"/>
        <end position="2214"/>
    </location>
</feature>
<dbReference type="Gene3D" id="3.40.50.800">
    <property type="entry name" value="Anticodon-binding domain"/>
    <property type="match status" value="1"/>
</dbReference>
<evidence type="ECO:0000256" key="10">
    <source>
        <dbReference type="PROSITE-ProRule" id="PRU10141"/>
    </source>
</evidence>
<reference evidence="14 15" key="1">
    <citation type="submission" date="2017-01" db="EMBL/GenBank/DDBJ databases">
        <authorList>
            <person name="Mah S.A."/>
            <person name="Swanson W.J."/>
            <person name="Moy G.W."/>
            <person name="Vacquier V.D."/>
        </authorList>
    </citation>
    <scope>NUCLEOTIDE SEQUENCE [LARGE SCALE GENOMIC DNA]</scope>
    <source>
        <strain evidence="14 15">GSMNP</strain>
    </source>
</reference>
<dbReference type="Proteomes" id="UP000187283">
    <property type="component" value="Unassembled WGS sequence"/>
</dbReference>
<evidence type="ECO:0000313" key="15">
    <source>
        <dbReference type="Proteomes" id="UP000187283"/>
    </source>
</evidence>
<dbReference type="Gene3D" id="3.30.930.10">
    <property type="entry name" value="Bira Bifunctional Protein, Domain 2"/>
    <property type="match status" value="1"/>
</dbReference>
<dbReference type="InterPro" id="IPR000719">
    <property type="entry name" value="Prot_kinase_dom"/>
</dbReference>
<dbReference type="FunFam" id="3.10.110.10:FF:000050">
    <property type="entry name" value="eIF-2-alpha kinase GCN2"/>
    <property type="match status" value="1"/>
</dbReference>
<dbReference type="InterPro" id="IPR036621">
    <property type="entry name" value="Anticodon-bd_dom_sf"/>
</dbReference>
<dbReference type="PANTHER" id="PTHR11042">
    <property type="entry name" value="EUKARYOTIC TRANSLATION INITIATION FACTOR 2-ALPHA KINASE EIF2-ALPHA KINASE -RELATED"/>
    <property type="match status" value="1"/>
</dbReference>
<keyword evidence="6 10" id="KW-0067">ATP-binding</keyword>
<dbReference type="InterPro" id="IPR011009">
    <property type="entry name" value="Kinase-like_dom_sf"/>
</dbReference>
<dbReference type="CDD" id="cd23823">
    <property type="entry name" value="RWD_GCN2"/>
    <property type="match status" value="1"/>
</dbReference>
<evidence type="ECO:0000256" key="5">
    <source>
        <dbReference type="ARBA" id="ARBA00022777"/>
    </source>
</evidence>
<dbReference type="Pfam" id="PF05773">
    <property type="entry name" value="RWD"/>
    <property type="match status" value="1"/>
</dbReference>
<dbReference type="STRING" id="133412.A0A1R1X509"/>
<dbReference type="GO" id="GO:0005737">
    <property type="term" value="C:cytoplasm"/>
    <property type="evidence" value="ECO:0007669"/>
    <property type="project" value="TreeGrafter"/>
</dbReference>
<evidence type="ECO:0000256" key="3">
    <source>
        <dbReference type="ARBA" id="ARBA00022679"/>
    </source>
</evidence>
<feature type="region of interest" description="Disordered" evidence="11">
    <location>
        <begin position="2384"/>
        <end position="2432"/>
    </location>
</feature>
<feature type="region of interest" description="Disordered" evidence="11">
    <location>
        <begin position="1155"/>
        <end position="1181"/>
    </location>
</feature>
<evidence type="ECO:0000256" key="7">
    <source>
        <dbReference type="ARBA" id="ARBA00037982"/>
    </source>
</evidence>
<evidence type="ECO:0000256" key="9">
    <source>
        <dbReference type="ARBA" id="ARBA00048679"/>
    </source>
</evidence>
<evidence type="ECO:0000256" key="6">
    <source>
        <dbReference type="ARBA" id="ARBA00022840"/>
    </source>
</evidence>
<dbReference type="InterPro" id="IPR008271">
    <property type="entry name" value="Ser/Thr_kinase_AS"/>
</dbReference>
<dbReference type="InterPro" id="IPR006575">
    <property type="entry name" value="RWD_dom"/>
</dbReference>
<feature type="binding site" evidence="10">
    <location>
        <position position="828"/>
    </location>
    <ligand>
        <name>ATP</name>
        <dbReference type="ChEBI" id="CHEBI:30616"/>
    </ligand>
</feature>
<dbReference type="PROSITE" id="PS50908">
    <property type="entry name" value="RWD"/>
    <property type="match status" value="1"/>
</dbReference>
<evidence type="ECO:0000256" key="4">
    <source>
        <dbReference type="ARBA" id="ARBA00022741"/>
    </source>
</evidence>
<dbReference type="GO" id="GO:0004694">
    <property type="term" value="F:eukaryotic translation initiation factor 2alpha kinase activity"/>
    <property type="evidence" value="ECO:0007669"/>
    <property type="project" value="UniProtKB-ARBA"/>
</dbReference>
<sequence>MDSAEKVRLAEIQKNEYEALKAIFMEDFKDYKSNNAWKVFMINSNAFEFVILIHPLYKDLHKHVSAELYVRFSQMYPIKKPIIDIIKSNGLNKEQQNFALNHINNVLIPQLLGNEMIFDITNWLQEYITSNNVADQTSMPSFYDAMIKRQEFDENHKSHDSNSQTENIDFNPNLPHLEEINIIQTVNQLKKTHSMELYDDLITQSDFLKKIQTELSKKQNNILKSKVIQNYETELKNNIEAIASRSACQFSVLRINKPLDSNKINISENSELVLKEIPTFDKFYRLWAAKYIDSCNLSGFDENIDFSIQEIEIDGKYYETESGVREIAKLFIEISKQERLKSDYLTPVIACVLEPTTSESKQKVDTLRSYIKLQSDKFKLSPWILKDFQSDFEIGGKIYDILPNHTSAFIQDESQSFAPEVNWRIFLVTKPHTHPYASSISEILKFSGSFSIESMWDYSKNLLLGLSELHALNMTHRSIHIDNILLKKNDYNKLPTAVFFNITFHERLFSLHRIAKINSRWGDSTINWIRVAPEVIERPDLISKPENDIYCLGLVFLQFIFGLDFFNNVPLGSETSNSHVIKAIDNLRIENSYNINQSLESKKKYLYAELISRMISIEPSDRQSAKSLISEFFIPDISLNFSKLQSLTKNQKTRLYTNGNSPPEQYTSKQHFHDNKNCKKYENSNFLTSNNQLQNIIPKPNLSNNQPVDSGSNLSEFPSSSELIINEDIKINLNKEAVIKNELKKPKYARTYTDENRFLNNGKGKFLGINSQFKNNLIDTKRNSLNITNLNSRYVADFEEIDFLGKGGFGSVVKSRNRIDGRLYAIKKVTLDSRDTEGNRKIFREVTTLSRLHHPNVVRYYTTWLEDVPADKSSSSGESENFDSESSSFSELDIHKNISPRITDLSEDSDICFETQETSSTSFKKNARINNAKPKPFLPKISTFDLKKEISSARSGSSPSDKDLSSKSFISSDSELSSFSSSSGEDSDRSFLAGNLLDLRFKADQAIDKPSSSLPPLTLKFGTVAARNSRYLVNKINANTKKVKEYVQNPPNRNFLENVKEFTKNSSQNLNRMGKDGIFVNNSDHISDSSSSSSVSNFSSSDNIKSKNIISQPLNKIKNIEKGKTSEPLAFGVLDFHKNKNLHDFGGKEKMFAESSYSSSSSQHKNIKKNQKNNVKPGNNFRKNEKQLTRKRDKILYIQMEYCENKTLGDLINEGIDDKTMWRLFRQILEGLSHIHSRGMIHRDLKPVNIFISANGEAKIGDFGLATSSFASIDSLNRVTSANSIFQFPLASSSNIPFNGSNNVGDGRYGMANSENFFTKNNGGFSGLATGIASGLDKSIEYTLTTDIGTSAYIAPEVLISRGSSNARYNHKVDMYSLGIIFYEMCYPLMTGMERAMVILGLRKPEIEIPNNFPAEKSKQLKIIKMLLNHNVRERPSSIEMLECDLLPPKMEDEYLYEMVKTISNPSLPYFEMLMKTLFNRLPDVHIDASFDYKSSSRTEQLDAVFLDRIRETMTRVFRRHAFIEFVTPTLTPKLGIHEFSMPPATFIDTKGNSVQLPYDLTVPFARYIARNKLTEIKRYCFNRIYRENSIGGQPKFGNAISFDIVINESVHAVATGEILLVASEILRDLPAFYGSSLKLVLNHIDILDSILAYAGIFLISKKPSSNYEPKLNSGIIPESSDLSEVDNMFVSLDQLRLICHQLKSVGLEKPAATRRRLQNLRLSGSHQGIPSLVLDRLEPFFSIFGSVSEVQSQVLPVIESSRKNQKRPVYKPINDNSLKKSIEKIKSAFIQLRQIELAKSMYGIEMEIVIAPLFVHHRSYYEGSYCFELLLELPQSPNISSTSTPIPEADDLSNNRFSKKSEKIFNSGLKTKDHSTPTKDTKSEATSLHNSNSNFSKGPIIIAAGGKYDALIKRFKFLVSDDIISDQLSHRHNTNLDTEISRKSVERKTKAENLQSGDSINSPSDKQDISNNNRSKNFVSGVLGNQKNVTAIGMNIALDGIVEEMAKYQNYVILKSRKHIIDNSICLGNSKKGVHSNSKHMSNINSYPTKFNSYKESGKLLSNEQANLNYSHSVSTFGLWTRKRCDIVVASFNQKHLMLNQRIKLAKLLWEHNLRCDFLFNDDPAMDLPTLLRICRDQGMNWIVTIELPKELDSDTQKDDIRHKNEPMNTLQKFLYDDAVDDFTYINKKKLSKKQSRKKIANRPGTSKKQGTPATKKIEDKIDELESCVFSVNNILAGTEEYVAFDDLCMHLHYDISEQYKHDLEVHYNTNAIPSTTQSSSGKSGSSSKASFSGSAETKLKLPVPFNPPFEPCAICANSLAANSSEYTFGSKAAQDYSSLVNRNRLGHASIVPEGAKKLYQHSNNSKKANELHYYSQVYKSKQTLSDKKKDVDSDLDNDNAAGEKAVETVSKQERNHTKSSKKSKRKNKKH</sequence>
<dbReference type="PROSITE" id="PS50011">
    <property type="entry name" value="PROTEIN_KINASE_DOM"/>
    <property type="match status" value="2"/>
</dbReference>
<dbReference type="PROSITE" id="PS00107">
    <property type="entry name" value="PROTEIN_KINASE_ATP"/>
    <property type="match status" value="1"/>
</dbReference>
<dbReference type="InterPro" id="IPR017441">
    <property type="entry name" value="Protein_kinase_ATP_BS"/>
</dbReference>
<dbReference type="Gene3D" id="1.10.510.10">
    <property type="entry name" value="Transferase(Phosphotransferase) domain 1"/>
    <property type="match status" value="3"/>
</dbReference>
<comment type="similarity">
    <text evidence="7">Belongs to the protein kinase superfamily. Ser/Thr protein kinase family. GCN2 subfamily.</text>
</comment>
<dbReference type="Gene3D" id="3.30.200.20">
    <property type="entry name" value="Phosphorylase Kinase, domain 1"/>
    <property type="match status" value="1"/>
</dbReference>
<evidence type="ECO:0000256" key="8">
    <source>
        <dbReference type="ARBA" id="ARBA00047899"/>
    </source>
</evidence>
<gene>
    <name evidence="14" type="ORF">AYI70_g10748</name>
</gene>
<dbReference type="EMBL" id="LSSN01005334">
    <property type="protein sequence ID" value="OMJ09736.1"/>
    <property type="molecule type" value="Genomic_DNA"/>
</dbReference>
<feature type="region of interest" description="Disordered" evidence="11">
    <location>
        <begin position="1865"/>
        <end position="1891"/>
    </location>
</feature>
<keyword evidence="3" id="KW-0808">Transferase</keyword>
<comment type="catalytic activity">
    <reaction evidence="9">
        <text>L-seryl-[protein] + ATP = O-phospho-L-seryl-[protein] + ADP + H(+)</text>
        <dbReference type="Rhea" id="RHEA:17989"/>
        <dbReference type="Rhea" id="RHEA-COMP:9863"/>
        <dbReference type="Rhea" id="RHEA-COMP:11604"/>
        <dbReference type="ChEBI" id="CHEBI:15378"/>
        <dbReference type="ChEBI" id="CHEBI:29999"/>
        <dbReference type="ChEBI" id="CHEBI:30616"/>
        <dbReference type="ChEBI" id="CHEBI:83421"/>
        <dbReference type="ChEBI" id="CHEBI:456216"/>
        <dbReference type="EC" id="2.7.11.1"/>
    </reaction>
</comment>
<dbReference type="Pfam" id="PF12745">
    <property type="entry name" value="HGTP_anticodon2"/>
    <property type="match status" value="1"/>
</dbReference>
<evidence type="ECO:0000259" key="13">
    <source>
        <dbReference type="PROSITE" id="PS50908"/>
    </source>
</evidence>
<feature type="region of interest" description="Disordered" evidence="11">
    <location>
        <begin position="1940"/>
        <end position="1974"/>
    </location>
</feature>
<dbReference type="SUPFAM" id="SSF56112">
    <property type="entry name" value="Protein kinase-like (PK-like)"/>
    <property type="match status" value="2"/>
</dbReference>
<proteinExistence type="inferred from homology"/>
<evidence type="ECO:0000259" key="12">
    <source>
        <dbReference type="PROSITE" id="PS50011"/>
    </source>
</evidence>
<dbReference type="SMART" id="SM00220">
    <property type="entry name" value="S_TKc"/>
    <property type="match status" value="1"/>
</dbReference>
<name>A0A1R1X509_9FUNG</name>
<keyword evidence="2" id="KW-0723">Serine/threonine-protein kinase</keyword>
<dbReference type="SMART" id="SM00591">
    <property type="entry name" value="RWD"/>
    <property type="match status" value="1"/>
</dbReference>
<feature type="compositionally biased region" description="Basic and acidic residues" evidence="11">
    <location>
        <begin position="1871"/>
        <end position="1884"/>
    </location>
</feature>
<dbReference type="GO" id="GO:0005524">
    <property type="term" value="F:ATP binding"/>
    <property type="evidence" value="ECO:0007669"/>
    <property type="project" value="UniProtKB-UniRule"/>
</dbReference>
<evidence type="ECO:0000313" key="14">
    <source>
        <dbReference type="EMBL" id="OMJ09736.1"/>
    </source>
</evidence>
<dbReference type="InterPro" id="IPR045864">
    <property type="entry name" value="aa-tRNA-synth_II/BPL/LPL"/>
</dbReference>
<dbReference type="GO" id="GO:0005634">
    <property type="term" value="C:nucleus"/>
    <property type="evidence" value="ECO:0007669"/>
    <property type="project" value="TreeGrafter"/>
</dbReference>
<feature type="compositionally biased region" description="Basic and acidic residues" evidence="11">
    <location>
        <begin position="1940"/>
        <end position="1952"/>
    </location>
</feature>
<keyword evidence="5 14" id="KW-0418">Kinase</keyword>